<dbReference type="OrthoDB" id="4216928at2759"/>
<organism evidence="1 2">
    <name type="scientific">Lachnellula arida</name>
    <dbReference type="NCBI Taxonomy" id="1316785"/>
    <lineage>
        <taxon>Eukaryota</taxon>
        <taxon>Fungi</taxon>
        <taxon>Dikarya</taxon>
        <taxon>Ascomycota</taxon>
        <taxon>Pezizomycotina</taxon>
        <taxon>Leotiomycetes</taxon>
        <taxon>Helotiales</taxon>
        <taxon>Lachnaceae</taxon>
        <taxon>Lachnellula</taxon>
    </lineage>
</organism>
<keyword evidence="2" id="KW-1185">Reference proteome</keyword>
<reference evidence="1 2" key="1">
    <citation type="submission" date="2018-05" db="EMBL/GenBank/DDBJ databases">
        <title>Whole genome sequencing for identification of molecular markers to develop diagnostic detection tools for the regulated plant pathogen Lachnellula willkommii.</title>
        <authorList>
            <person name="Giroux E."/>
            <person name="Bilodeau G."/>
        </authorList>
    </citation>
    <scope>NUCLEOTIDE SEQUENCE [LARGE SCALE GENOMIC DNA]</scope>
    <source>
        <strain evidence="1 2">CBS 203.66</strain>
    </source>
</reference>
<dbReference type="EMBL" id="QGMF01000164">
    <property type="protein sequence ID" value="TVY18544.1"/>
    <property type="molecule type" value="Genomic_DNA"/>
</dbReference>
<dbReference type="AlphaFoldDB" id="A0A8T9BER7"/>
<accession>A0A8T9BER7</accession>
<sequence>MHIPPKKPNSFVLCREDTPSVESEYSPDRSFQVSAHSSGLHTGGAGDTTLSLGLGLDFPGLSSTLFDNQLASSWFDSVKTWQVLFPTADQGSLSIPDLKRFIARIFRWLAEWVEKGSNPFIHATLYRTRFPRCIQDAYTTLSCYFHKTLSNEQIAFRIIEDRAKDLLAEYGIPLVDPSNNITTSIHLEPFEHVARVHALLVYQILGLYDGDIRLRHLSETYMPVLNSWIQEMVSHASHNTCLGGYVNSSAHEQTLDSFSSSCRSQGESLLWHSWILTESARRTSVVSFGIQAVFLALQQRGGIPCQGGMMVTTRQGVWEAQSSVAWEKMCLEVDVGLMQMAEANRLFTDFAPNDIDEFTKAALEVAFGKERMERWGVQKEEL</sequence>
<comment type="caution">
    <text evidence="1">The sequence shown here is derived from an EMBL/GenBank/DDBJ whole genome shotgun (WGS) entry which is preliminary data.</text>
</comment>
<evidence type="ECO:0000313" key="1">
    <source>
        <dbReference type="EMBL" id="TVY18544.1"/>
    </source>
</evidence>
<gene>
    <name evidence="1" type="primary">gsfR2_1</name>
    <name evidence="1" type="ORF">LARI1_G002127</name>
</gene>
<proteinExistence type="predicted"/>
<protein>
    <submittedName>
        <fullName evidence="1">Transcription factor gsfR2</fullName>
    </submittedName>
</protein>
<evidence type="ECO:0000313" key="2">
    <source>
        <dbReference type="Proteomes" id="UP000469559"/>
    </source>
</evidence>
<dbReference type="Proteomes" id="UP000469559">
    <property type="component" value="Unassembled WGS sequence"/>
</dbReference>
<name>A0A8T9BER7_9HELO</name>